<accession>A0ABT2EL52</accession>
<keyword evidence="3" id="KW-1185">Reference proteome</keyword>
<sequence>MQFWVTFYPPFLVEIAKFWGYFVAAGELHLASGIFFIHLLATKVRLWAWVEN</sequence>
<evidence type="ECO:0000313" key="2">
    <source>
        <dbReference type="EMBL" id="MCS3918668.1"/>
    </source>
</evidence>
<comment type="caution">
    <text evidence="2">The sequence shown here is derived from an EMBL/GenBank/DDBJ whole genome shotgun (WGS) entry which is preliminary data.</text>
</comment>
<organism evidence="2 3">
    <name type="scientific">Candidatus Fervidibacter sacchari</name>
    <dbReference type="NCBI Taxonomy" id="1448929"/>
    <lineage>
        <taxon>Bacteria</taxon>
        <taxon>Candidatus Fervidibacterota</taxon>
        <taxon>Candidatus Fervidibacter</taxon>
    </lineage>
</organism>
<protein>
    <submittedName>
        <fullName evidence="2">Uncharacterized protein</fullName>
    </submittedName>
</protein>
<reference evidence="2 3" key="1">
    <citation type="submission" date="2022-08" db="EMBL/GenBank/DDBJ databases">
        <title>Bacterial and archaeal communities from various locations to study Microbial Dark Matter (Phase II).</title>
        <authorList>
            <person name="Stepanauskas R."/>
        </authorList>
    </citation>
    <scope>NUCLEOTIDE SEQUENCE [LARGE SCALE GENOMIC DNA]</scope>
    <source>
        <strain evidence="2 3">PD1</strain>
    </source>
</reference>
<evidence type="ECO:0000256" key="1">
    <source>
        <dbReference type="SAM" id="Phobius"/>
    </source>
</evidence>
<evidence type="ECO:0000313" key="3">
    <source>
        <dbReference type="Proteomes" id="UP001204798"/>
    </source>
</evidence>
<dbReference type="RefSeq" id="WP_259094664.1">
    <property type="nucleotide sequence ID" value="NZ_CP130454.1"/>
</dbReference>
<dbReference type="EMBL" id="JANUCP010000002">
    <property type="protein sequence ID" value="MCS3918668.1"/>
    <property type="molecule type" value="Genomic_DNA"/>
</dbReference>
<dbReference type="Proteomes" id="UP001204798">
    <property type="component" value="Unassembled WGS sequence"/>
</dbReference>
<proteinExistence type="predicted"/>
<keyword evidence="1" id="KW-1133">Transmembrane helix</keyword>
<keyword evidence="1" id="KW-0812">Transmembrane</keyword>
<gene>
    <name evidence="2" type="ORF">M2350_001068</name>
</gene>
<keyword evidence="1" id="KW-0472">Membrane</keyword>
<feature type="transmembrane region" description="Helical" evidence="1">
    <location>
        <begin position="18"/>
        <end position="41"/>
    </location>
</feature>
<name>A0ABT2EL52_9BACT</name>